<name>A0A3G4ZWA8_9VIRU</name>
<accession>A0A3G4ZWA8</accession>
<sequence length="681" mass="78042">MINLQVYQPTKPKEPKTVEPGTFMPIGAPSPYIPPQYINYNPYQPYTYSVNTVPVIKNYSINAVGPTADHVKLNMVYEDMLPTKQFENTSSTLGERLSIYNFIRSVLIKNNDGEDISLGGDGNGPGAGGRTLSSYLKYINVNPYNTNLFSNNPYKGLPNGMLIYQSCYPIRYEAQSNNVTCAKNSVGVNIRIYRLTQGEYMVNKQEEKNYNDYDVWREVAYYEYIREQIIKTLICPNFVVMYAYFISEKPDIDFNKIEIMKGKSNPYQPKFITEDRISAPKMEPITQQLIESQPTIGQQLASQLPPVLASQMVTQQIQNRFEPYRQRGGCGDEPSGLISNPNVLIKMNPDSYSGKALVALTESPIYNLFGWASKSYQIEGNIKRMINTGYHTEKVWFSILFQIIVALYVLQIHNIVFNDFTLADNVYIKDISLHNNVTNYWKYKVDGIDYYIPNYGYLVLIDSKYKDIQENGFTIMKKNNSKKFKIYSTIYSADEYNSGNMNCGTSENLQKVAFNTFIKIMNNNAFDRSFTANGGSKPPADIIRLLDQIQSDKAGNNNIGYYIYKYMRKFMNNRIGTYLKEAEVPHLRKDDFSSFVKGQVLVYEEQANTYKFVLYMGEKTAGTALILTKENPQKEDIIEKTVAVGSLYNFSQMEPIIQNYKANEANLNEDDLLETYTIFKK</sequence>
<dbReference type="EMBL" id="MK072073">
    <property type="protein sequence ID" value="AYV78271.1"/>
    <property type="molecule type" value="Genomic_DNA"/>
</dbReference>
<feature type="region of interest" description="Disordered" evidence="1">
    <location>
        <begin position="1"/>
        <end position="21"/>
    </location>
</feature>
<protein>
    <submittedName>
        <fullName evidence="2">Uncharacterized protein</fullName>
    </submittedName>
</protein>
<gene>
    <name evidence="2" type="ORF">Edafosvirus8_21</name>
</gene>
<organism evidence="2">
    <name type="scientific">Edafosvirus sp</name>
    <dbReference type="NCBI Taxonomy" id="2487765"/>
    <lineage>
        <taxon>Viruses</taxon>
        <taxon>Varidnaviria</taxon>
        <taxon>Bamfordvirae</taxon>
        <taxon>Nucleocytoviricota</taxon>
        <taxon>Megaviricetes</taxon>
        <taxon>Imitervirales</taxon>
        <taxon>Mimiviridae</taxon>
        <taxon>Klosneuvirinae</taxon>
    </lineage>
</organism>
<reference evidence="2" key="1">
    <citation type="submission" date="2018-10" db="EMBL/GenBank/DDBJ databases">
        <title>Hidden diversity of soil giant viruses.</title>
        <authorList>
            <person name="Schulz F."/>
            <person name="Alteio L."/>
            <person name="Goudeau D."/>
            <person name="Ryan E.M."/>
            <person name="Malmstrom R.R."/>
            <person name="Blanchard J."/>
            <person name="Woyke T."/>
        </authorList>
    </citation>
    <scope>NUCLEOTIDE SEQUENCE</scope>
    <source>
        <strain evidence="2">EDV1</strain>
    </source>
</reference>
<evidence type="ECO:0000313" key="2">
    <source>
        <dbReference type="EMBL" id="AYV78271.1"/>
    </source>
</evidence>
<evidence type="ECO:0000256" key="1">
    <source>
        <dbReference type="SAM" id="MobiDB-lite"/>
    </source>
</evidence>
<proteinExistence type="predicted"/>